<keyword evidence="11" id="KW-0968">Cytoplasmic vesicle</keyword>
<keyword evidence="8" id="KW-0770">Synapse</keyword>
<comment type="subcellular location">
    <subcellularLocation>
        <location evidence="1">Cytoplasmic vesicle</location>
        <location evidence="1">Secretory vesicle</location>
        <location evidence="1">Synaptic vesicle membrane</location>
        <topology evidence="1">Multi-pass membrane protein</topology>
    </subcellularLocation>
</comment>
<dbReference type="InterPro" id="IPR011701">
    <property type="entry name" value="MFS"/>
</dbReference>
<keyword evidence="10" id="KW-0325">Glycoprotein</keyword>
<feature type="transmembrane region" description="Helical" evidence="13">
    <location>
        <begin position="592"/>
        <end position="614"/>
    </location>
</feature>
<evidence type="ECO:0000256" key="9">
    <source>
        <dbReference type="ARBA" id="ARBA00023136"/>
    </source>
</evidence>
<keyword evidence="6" id="KW-0532">Neurotransmitter transport</keyword>
<dbReference type="FunFam" id="1.20.1250.20:FF:000009">
    <property type="entry name" value="Synaptic vesicle glycoprotein 2A"/>
    <property type="match status" value="1"/>
</dbReference>
<dbReference type="GO" id="GO:0022857">
    <property type="term" value="F:transmembrane transporter activity"/>
    <property type="evidence" value="ECO:0007669"/>
    <property type="project" value="InterPro"/>
</dbReference>
<evidence type="ECO:0000313" key="15">
    <source>
        <dbReference type="Ensembl" id="ENSEBUP00000024353.1"/>
    </source>
</evidence>
<dbReference type="AlphaFoldDB" id="A0A8C4X0G4"/>
<feature type="transmembrane region" description="Helical" evidence="13">
    <location>
        <begin position="536"/>
        <end position="559"/>
    </location>
</feature>
<accession>A0A8C4X0G4</accession>
<dbReference type="InterPro" id="IPR005828">
    <property type="entry name" value="MFS_sugar_transport-like"/>
</dbReference>
<evidence type="ECO:0000256" key="5">
    <source>
        <dbReference type="ARBA" id="ARBA00022692"/>
    </source>
</evidence>
<protein>
    <recommendedName>
        <fullName evidence="14">Major facilitator superfamily (MFS) profile domain-containing protein</fullName>
    </recommendedName>
</protein>
<evidence type="ECO:0000259" key="14">
    <source>
        <dbReference type="PROSITE" id="PS50850"/>
    </source>
</evidence>
<dbReference type="OMA" id="MEPASHE"/>
<dbReference type="Proteomes" id="UP000694388">
    <property type="component" value="Unplaced"/>
</dbReference>
<evidence type="ECO:0000256" key="11">
    <source>
        <dbReference type="ARBA" id="ARBA00023329"/>
    </source>
</evidence>
<evidence type="ECO:0000256" key="4">
    <source>
        <dbReference type="ARBA" id="ARBA00022553"/>
    </source>
</evidence>
<keyword evidence="9 13" id="KW-0472">Membrane</keyword>
<feature type="transmembrane region" description="Helical" evidence="13">
    <location>
        <begin position="566"/>
        <end position="586"/>
    </location>
</feature>
<feature type="transmembrane region" description="Helical" evidence="13">
    <location>
        <begin position="217"/>
        <end position="234"/>
    </location>
</feature>
<dbReference type="InterPro" id="IPR036259">
    <property type="entry name" value="MFS_trans_sf"/>
</dbReference>
<evidence type="ECO:0000256" key="3">
    <source>
        <dbReference type="ARBA" id="ARBA00022448"/>
    </source>
</evidence>
<name>A0A8C4X0G4_EPTBU</name>
<evidence type="ECO:0000256" key="1">
    <source>
        <dbReference type="ARBA" id="ARBA00004644"/>
    </source>
</evidence>
<keyword evidence="4" id="KW-0597">Phosphoprotein</keyword>
<sequence>MEPASHESVVFMQGARDIAREVKRQAKKKVSHGVNRVQDEYTRRSYSRFGEEDDDDDEDENEATIGDRWQPDEDGVGDSGENSSEATEGHDEDDEIYEGEYQGIPGEYKIVEKDAWDLKVGEESGTAEEQQAQQFELILQECGHGRFQWSLFLTLGLALMADGVEMFVVGFVLPSAEQDMCLSRKNKGWLGGFVYMGMMIGALFWGGLADKIGRRQCLLISLSFNAFFTSLSSFVQGYGIFLFCRFLSGIGEGCLVLTLRYLNINMQCFRVLTPHSMCHPGWSFSMGSAYQFHSWRVFVIVCAIPAIAAVVALTLMPEGPRYLLQMGRHDEAWMVLKQVHDINMRARGKLEKVFSSHLNNDWFLSTLSHHIQIWITFLSCIQGPLKKTTTMLMVIWFTLAFGYFGLSVWFPEMIKQLQAEDYASRVIRFDGETVENFYFNFTLENQVHKNGKYINGRFVTMKFKHVIFENSLFKYCDFDDITSSNTFFSNCTFLETYFYNTDLYDYKFNSCLFLNTTFEHSKKGCHIDFSNDYSAYWVYFVTFLGTLAVLPGNIVSALLMDRIGRLNMLGGSMIISGISCFLLWFGNSQATMIGMLCLYNGLSISAWNSLQVLTTELFPSDRRSTGFGFMNCLCRLASVLGFLIFGSLVNTHKAGPILLAASVLISGGMVALRLPDTRDCILM</sequence>
<feature type="compositionally biased region" description="Acidic residues" evidence="12">
    <location>
        <begin position="51"/>
        <end position="62"/>
    </location>
</feature>
<comment type="similarity">
    <text evidence="2">Belongs to the major facilitator superfamily.</text>
</comment>
<keyword evidence="5 13" id="KW-0812">Transmembrane</keyword>
<reference evidence="15" key="1">
    <citation type="submission" date="2025-08" db="UniProtKB">
        <authorList>
            <consortium name="Ensembl"/>
        </authorList>
    </citation>
    <scope>IDENTIFICATION</scope>
</reference>
<keyword evidence="16" id="KW-1185">Reference proteome</keyword>
<feature type="transmembrane region" description="Helical" evidence="13">
    <location>
        <begin position="151"/>
        <end position="176"/>
    </location>
</feature>
<dbReference type="PROSITE" id="PS50850">
    <property type="entry name" value="MFS"/>
    <property type="match status" value="1"/>
</dbReference>
<feature type="transmembrane region" description="Helical" evidence="13">
    <location>
        <begin position="654"/>
        <end position="674"/>
    </location>
</feature>
<feature type="transmembrane region" description="Helical" evidence="13">
    <location>
        <begin position="626"/>
        <end position="648"/>
    </location>
</feature>
<feature type="transmembrane region" description="Helical" evidence="13">
    <location>
        <begin position="295"/>
        <end position="316"/>
    </location>
</feature>
<dbReference type="Gene3D" id="2.160.20.80">
    <property type="entry name" value="E3 ubiquitin-protein ligase SopA"/>
    <property type="match status" value="1"/>
</dbReference>
<organism evidence="15 16">
    <name type="scientific">Eptatretus burgeri</name>
    <name type="common">Inshore hagfish</name>
    <dbReference type="NCBI Taxonomy" id="7764"/>
    <lineage>
        <taxon>Eukaryota</taxon>
        <taxon>Metazoa</taxon>
        <taxon>Chordata</taxon>
        <taxon>Craniata</taxon>
        <taxon>Vertebrata</taxon>
        <taxon>Cyclostomata</taxon>
        <taxon>Myxini</taxon>
        <taxon>Myxiniformes</taxon>
        <taxon>Myxinidae</taxon>
        <taxon>Eptatretinae</taxon>
        <taxon>Eptatretus</taxon>
    </lineage>
</organism>
<evidence type="ECO:0000256" key="6">
    <source>
        <dbReference type="ARBA" id="ARBA00022775"/>
    </source>
</evidence>
<proteinExistence type="inferred from homology"/>
<keyword evidence="3" id="KW-0813">Transport</keyword>
<dbReference type="Ensembl" id="ENSEBUT00000024929.1">
    <property type="protein sequence ID" value="ENSEBUP00000024353.1"/>
    <property type="gene ID" value="ENSEBUG00000015004.1"/>
</dbReference>
<feature type="domain" description="Major facilitator superfamily (MFS) profile" evidence="14">
    <location>
        <begin position="151"/>
        <end position="678"/>
    </location>
</feature>
<dbReference type="PANTHER" id="PTHR23511">
    <property type="entry name" value="SYNAPTIC VESICLE GLYCOPROTEIN 2"/>
    <property type="match status" value="1"/>
</dbReference>
<dbReference type="InterPro" id="IPR020846">
    <property type="entry name" value="MFS_dom"/>
</dbReference>
<dbReference type="Pfam" id="PF00083">
    <property type="entry name" value="Sugar_tr"/>
    <property type="match status" value="1"/>
</dbReference>
<evidence type="ECO:0000256" key="12">
    <source>
        <dbReference type="SAM" id="MobiDB-lite"/>
    </source>
</evidence>
<feature type="transmembrane region" description="Helical" evidence="13">
    <location>
        <begin position="393"/>
        <end position="410"/>
    </location>
</feature>
<evidence type="ECO:0000256" key="7">
    <source>
        <dbReference type="ARBA" id="ARBA00022989"/>
    </source>
</evidence>
<dbReference type="GO" id="GO:0006836">
    <property type="term" value="P:neurotransmitter transport"/>
    <property type="evidence" value="ECO:0007669"/>
    <property type="project" value="UniProtKB-KW"/>
</dbReference>
<feature type="region of interest" description="Disordered" evidence="12">
    <location>
        <begin position="22"/>
        <end position="96"/>
    </location>
</feature>
<evidence type="ECO:0000256" key="2">
    <source>
        <dbReference type="ARBA" id="ARBA00008335"/>
    </source>
</evidence>
<keyword evidence="7 13" id="KW-1133">Transmembrane helix</keyword>
<dbReference type="Pfam" id="PF07690">
    <property type="entry name" value="MFS_1"/>
    <property type="match status" value="2"/>
</dbReference>
<dbReference type="PANTHER" id="PTHR23511:SF6">
    <property type="entry name" value="SYNAPTIC VESICLE GLYCOPROTEIN 2C"/>
    <property type="match status" value="1"/>
</dbReference>
<dbReference type="SUPFAM" id="SSF103473">
    <property type="entry name" value="MFS general substrate transporter"/>
    <property type="match status" value="2"/>
</dbReference>
<evidence type="ECO:0000256" key="13">
    <source>
        <dbReference type="SAM" id="Phobius"/>
    </source>
</evidence>
<dbReference type="FunFam" id="2.160.20.80:FF:000001">
    <property type="entry name" value="Synaptic vesicle glycoprotein 2A"/>
    <property type="match status" value="1"/>
</dbReference>
<feature type="transmembrane region" description="Helical" evidence="13">
    <location>
        <begin position="188"/>
        <end position="205"/>
    </location>
</feature>
<evidence type="ECO:0000256" key="10">
    <source>
        <dbReference type="ARBA" id="ARBA00023180"/>
    </source>
</evidence>
<dbReference type="GeneTree" id="ENSGT00950000182940"/>
<dbReference type="SUPFAM" id="SSF141571">
    <property type="entry name" value="Pentapeptide repeat-like"/>
    <property type="match status" value="1"/>
</dbReference>
<evidence type="ECO:0000256" key="8">
    <source>
        <dbReference type="ARBA" id="ARBA00023018"/>
    </source>
</evidence>
<reference evidence="15" key="2">
    <citation type="submission" date="2025-09" db="UniProtKB">
        <authorList>
            <consortium name="Ensembl"/>
        </authorList>
    </citation>
    <scope>IDENTIFICATION</scope>
</reference>
<evidence type="ECO:0000313" key="16">
    <source>
        <dbReference type="Proteomes" id="UP000694388"/>
    </source>
</evidence>
<dbReference type="Gene3D" id="1.20.1250.20">
    <property type="entry name" value="MFS general substrate transporter like domains"/>
    <property type="match status" value="2"/>
</dbReference>
<dbReference type="Pfam" id="PF23894">
    <property type="entry name" value="LD_SV2"/>
    <property type="match status" value="1"/>
</dbReference>
<dbReference type="InterPro" id="IPR055415">
    <property type="entry name" value="LD_SV2"/>
</dbReference>
<dbReference type="GO" id="GO:0030672">
    <property type="term" value="C:synaptic vesicle membrane"/>
    <property type="evidence" value="ECO:0007669"/>
    <property type="project" value="UniProtKB-SubCell"/>
</dbReference>